<organism evidence="2 3">
    <name type="scientific">Ureibacillus thermophilus</name>
    <dbReference type="NCBI Taxonomy" id="367743"/>
    <lineage>
        <taxon>Bacteria</taxon>
        <taxon>Bacillati</taxon>
        <taxon>Bacillota</taxon>
        <taxon>Bacilli</taxon>
        <taxon>Bacillales</taxon>
        <taxon>Caryophanaceae</taxon>
        <taxon>Ureibacillus</taxon>
    </lineage>
</organism>
<dbReference type="EMBL" id="CP036528">
    <property type="protein sequence ID" value="QBK26880.1"/>
    <property type="molecule type" value="Genomic_DNA"/>
</dbReference>
<dbReference type="PANTHER" id="PTHR23159:SF31">
    <property type="entry name" value="CENTROSOME-ASSOCIATED PROTEIN CEP250 ISOFORM X1"/>
    <property type="match status" value="1"/>
</dbReference>
<evidence type="ECO:0000256" key="1">
    <source>
        <dbReference type="SAM" id="Coils"/>
    </source>
</evidence>
<dbReference type="KEGG" id="uth:DKZ56_14120"/>
<gene>
    <name evidence="2" type="ORF">DKZ56_14120</name>
</gene>
<evidence type="ECO:0008006" key="4">
    <source>
        <dbReference type="Google" id="ProtNLM"/>
    </source>
</evidence>
<accession>A0A4V1A3D6</accession>
<dbReference type="RefSeq" id="WP_208650559.1">
    <property type="nucleotide sequence ID" value="NZ_CP036528.1"/>
</dbReference>
<feature type="coiled-coil region" evidence="1">
    <location>
        <begin position="489"/>
        <end position="607"/>
    </location>
</feature>
<feature type="coiled-coil region" evidence="1">
    <location>
        <begin position="1124"/>
        <end position="1151"/>
    </location>
</feature>
<proteinExistence type="predicted"/>
<keyword evidence="1" id="KW-0175">Coiled coil</keyword>
<dbReference type="Proteomes" id="UP000291151">
    <property type="component" value="Chromosome"/>
</dbReference>
<evidence type="ECO:0000313" key="2">
    <source>
        <dbReference type="EMBL" id="QBK26880.1"/>
    </source>
</evidence>
<reference evidence="2 3" key="1">
    <citation type="submission" date="2019-02" db="EMBL/GenBank/DDBJ databases">
        <title>Ureibacillus thermophilus.</title>
        <authorList>
            <person name="Sunny J.S."/>
            <person name="Natarajan A."/>
            <person name="Saleena L.M."/>
        </authorList>
    </citation>
    <scope>NUCLEOTIDE SEQUENCE [LARGE SCALE GENOMIC DNA]</scope>
    <source>
        <strain evidence="2 3">LM102</strain>
    </source>
</reference>
<keyword evidence="3" id="KW-1185">Reference proteome</keyword>
<evidence type="ECO:0000313" key="3">
    <source>
        <dbReference type="Proteomes" id="UP000291151"/>
    </source>
</evidence>
<feature type="coiled-coil region" evidence="1">
    <location>
        <begin position="321"/>
        <end position="411"/>
    </location>
</feature>
<protein>
    <recommendedName>
        <fullName evidence="4">Chromosome segregation ATPase</fullName>
    </recommendedName>
</protein>
<sequence length="1472" mass="174777">MPAINKIRLTNIVYEEGNKCYNDELFLFNGYNGVILLENGGGKTVFIQTVLQGMIPHTDLADRKIKNTLVLENAPAHIAIEWILNERPRRYVVTAVTLFMTDKGLDSYRYVYEYDEGDQNGIEGIPFVREGQGGTRPADKGEMLDYYNGMKERYPLSARTFSTIKEYRKFIEEQYHIIADEWESIVTINSSEGGVEAFFEACKNTTQLFDRLLIPTVEQSIAGHHPTLFADIFEKQLDNLKLYKKLKETIEENKRIQHQLEKYVQTFEKLHSSQLAYDKSKQKAKGIWEEIQIQKIDVAKEMEKNEEQFNLWIQKKKEHEVKVASYQIAVEEEKYEQLQKDYDLANVEYGTKKEELEQLSLAYYSLKFAKCKQLLNHYQKEIAFVESEMKKLEEIEELSDLQNQLEETKQALLGHFIEQMDDMKKNMEQIQFELNPIVRKIDTLQEEKRSIEKHDLDKQREIAGVQKTIQMREADIERLKQLLLSNPQHEQVEEKMAEWQNRHQFLDEELIRLHGEKKEKEKQSIELDETIEKLKNEKNGLHVAKEQLKNEKSQIENEQRKLIRILGRLRPQWAILESVYENEHSIYNRLYETIEKLKKEKEVLLYKERVALRLVDDYGEQKTFFSDPLIEERIKSWKNQLDYCVMGIEYLQMLNEADYEEKVFYPLWAVTLITTNKSKEELQKKVEDLADELRYPIQILTTEEAVKIKKDAVQPEPSWIIPAHWEKGMMEETFGQWKEKVRVDAEKATKERELKETEQKEWEYALQAFQQFLKDYPYERLTDFQKRWSETMLKIEQIEREIENAEQQRKNLKHQITTIGEQMELCQEEMQGLERKIQEGNQYFHYCREVKEAKEVEKELKDVLANIKAKKAYLAAQLLDYNEQKAALEERKQNLKWKLDSLKNDEEYKEVQSLTPIFTGESRKNLRDKIQTLNLKIHQASKSIGELNEKLANAKHNLTKLQEEMDQIRNECENVHEHWEFPSDGEHLLQNKIIKIKELKQALNKLEKQVTEKLSAKEEQKGKRNHLKQLFRENFPDHDIYTFSVPLNQAEEELAEEKKALQKEKNYLDEQMEQVSREQNKIDEAERELIKFIEKHHFNAPQVVTIPLSENEKMDFIYNRKKMVKAIIQELEQHSGQVEKEKEAVDAQKQAYKQFCSTVSDNKLQKMAIEGVDYKTGYEELLDFKKNMMIRIERSTNYANEHIRQKDEELQAYINQIHNHLKTVVEELKQIPKHTKVKEEDQWKTIYTFTIPQWDAEEGKQRIRDYIEWIMLQLEADRYVKENGLQDETKVRNDIEMWLQTKQLLQVVMKNEGMKVSCRKVTNENTVSTRSYSWEQSNVWSGGEKWSKNMTLFLGLLKYVAEKKQHQKTNMKHSRVVILDNPFGKASSDHVLSPVFFVAEQLGFQIIALTAHAEGKFLRDYFPVIYSCKLREAKQANKQIVTTEKWLHHAYFRDHEPEALERLTEKEQMSLF</sequence>
<dbReference type="PANTHER" id="PTHR23159">
    <property type="entry name" value="CENTROSOMAL PROTEIN 2"/>
    <property type="match status" value="1"/>
</dbReference>
<feature type="coiled-coil region" evidence="1">
    <location>
        <begin position="788"/>
        <end position="1023"/>
    </location>
</feature>
<name>A0A4V1A3D6_9BACL</name>
<feature type="coiled-coil region" evidence="1">
    <location>
        <begin position="1047"/>
        <end position="1095"/>
    </location>
</feature>